<organism evidence="2 3">
    <name type="scientific">Euplotes crassus</name>
    <dbReference type="NCBI Taxonomy" id="5936"/>
    <lineage>
        <taxon>Eukaryota</taxon>
        <taxon>Sar</taxon>
        <taxon>Alveolata</taxon>
        <taxon>Ciliophora</taxon>
        <taxon>Intramacronucleata</taxon>
        <taxon>Spirotrichea</taxon>
        <taxon>Hypotrichia</taxon>
        <taxon>Euplotida</taxon>
        <taxon>Euplotidae</taxon>
        <taxon>Moneuplotes</taxon>
    </lineage>
</organism>
<dbReference type="AlphaFoldDB" id="A0AAD1XEH1"/>
<dbReference type="InterPro" id="IPR015943">
    <property type="entry name" value="WD40/YVTN_repeat-like_dom_sf"/>
</dbReference>
<sequence>MNFSDLIPYSNLATFSSQGENLAIAHHMQVQVYDTNNLNIIVQYSFPDVITQLQWSEDGQYLLVSLNKRGLAYVKSLDDSEWNCKIDEGIAGLMYARWVPDSRQIITISDFQLRLTIWSLVDQTVSYIKNPKHHDRGISFTSNGKFMALAERSDCKDFIGIYYCGDWKLMNHFQVETTDLADLQWSKDDTAIIVWDNPIECRLLVYSATQGLLAQHIPYENALGYKTLQFSPNGKFLAAGLYDQKLRLYNHISWKEITHFEHKKNLSEDDDIHIYTEEEYKQGGPYSYEEEVTSRYKMLEPPVQLTVSKKSASKDNPLSGNGVSLIAWSYDSKYVATKNDNTPNCVFIWDVASLRLTVVLIHFDPVKSIDWSSKTNHLVIATNASRIFIWSVNGASVCDIPLEGQNDHSTYGKKSKDTSPDFKVSKVQWNSDGKSILIQDKTNLLIAYPHFTFLKEQNEEGEGDYDAEGDEESKDHN</sequence>
<evidence type="ECO:0000313" key="3">
    <source>
        <dbReference type="Proteomes" id="UP001295684"/>
    </source>
</evidence>
<accession>A0AAD1XEH1</accession>
<feature type="region of interest" description="Disordered" evidence="1">
    <location>
        <begin position="457"/>
        <end position="477"/>
    </location>
</feature>
<dbReference type="Gene3D" id="2.130.10.10">
    <property type="entry name" value="YVTN repeat-like/Quinoprotein amine dehydrogenase"/>
    <property type="match status" value="2"/>
</dbReference>
<name>A0AAD1XEH1_EUPCR</name>
<proteinExistence type="predicted"/>
<keyword evidence="3" id="KW-1185">Reference proteome</keyword>
<dbReference type="SMART" id="SM00320">
    <property type="entry name" value="WD40"/>
    <property type="match status" value="3"/>
</dbReference>
<dbReference type="PANTHER" id="PTHR16220:SF0">
    <property type="entry name" value="WD REPEAT-CONTAINING PROTEIN WRAP73"/>
    <property type="match status" value="1"/>
</dbReference>
<protein>
    <recommendedName>
        <fullName evidence="4">WD40 repeat-like protein</fullName>
    </recommendedName>
</protein>
<dbReference type="GO" id="GO:0005815">
    <property type="term" value="C:microtubule organizing center"/>
    <property type="evidence" value="ECO:0007669"/>
    <property type="project" value="TreeGrafter"/>
</dbReference>
<dbReference type="PANTHER" id="PTHR16220">
    <property type="entry name" value="WD REPEAT PROTEIN 8-RELATED"/>
    <property type="match status" value="1"/>
</dbReference>
<dbReference type="InterPro" id="IPR052778">
    <property type="entry name" value="Centrosome-WD_assoc"/>
</dbReference>
<dbReference type="GO" id="GO:1990811">
    <property type="term" value="C:MWP complex"/>
    <property type="evidence" value="ECO:0007669"/>
    <property type="project" value="TreeGrafter"/>
</dbReference>
<evidence type="ECO:0008006" key="4">
    <source>
        <dbReference type="Google" id="ProtNLM"/>
    </source>
</evidence>
<reference evidence="2" key="1">
    <citation type="submission" date="2023-07" db="EMBL/GenBank/DDBJ databases">
        <authorList>
            <consortium name="AG Swart"/>
            <person name="Singh M."/>
            <person name="Singh A."/>
            <person name="Seah K."/>
            <person name="Emmerich C."/>
        </authorList>
    </citation>
    <scope>NUCLEOTIDE SEQUENCE</scope>
    <source>
        <strain evidence="2">DP1</strain>
    </source>
</reference>
<evidence type="ECO:0000313" key="2">
    <source>
        <dbReference type="EMBL" id="CAI2368232.1"/>
    </source>
</evidence>
<gene>
    <name evidence="2" type="ORF">ECRASSUSDP1_LOCUS9523</name>
</gene>
<dbReference type="Proteomes" id="UP001295684">
    <property type="component" value="Unassembled WGS sequence"/>
</dbReference>
<dbReference type="Pfam" id="PF00400">
    <property type="entry name" value="WD40"/>
    <property type="match status" value="1"/>
</dbReference>
<feature type="compositionally biased region" description="Acidic residues" evidence="1">
    <location>
        <begin position="459"/>
        <end position="477"/>
    </location>
</feature>
<dbReference type="InterPro" id="IPR001680">
    <property type="entry name" value="WD40_rpt"/>
</dbReference>
<dbReference type="EMBL" id="CAMPGE010009364">
    <property type="protein sequence ID" value="CAI2368232.1"/>
    <property type="molecule type" value="Genomic_DNA"/>
</dbReference>
<comment type="caution">
    <text evidence="2">The sequence shown here is derived from an EMBL/GenBank/DDBJ whole genome shotgun (WGS) entry which is preliminary data.</text>
</comment>
<dbReference type="InterPro" id="IPR036322">
    <property type="entry name" value="WD40_repeat_dom_sf"/>
</dbReference>
<dbReference type="SUPFAM" id="SSF50978">
    <property type="entry name" value="WD40 repeat-like"/>
    <property type="match status" value="1"/>
</dbReference>
<evidence type="ECO:0000256" key="1">
    <source>
        <dbReference type="SAM" id="MobiDB-lite"/>
    </source>
</evidence>